<dbReference type="RefSeq" id="WP_169605558.1">
    <property type="nucleotide sequence ID" value="NZ_CP051682.1"/>
</dbReference>
<protein>
    <submittedName>
        <fullName evidence="2">Uncharacterized protein</fullName>
    </submittedName>
</protein>
<dbReference type="AlphaFoldDB" id="A0A7L5DTW3"/>
<accession>A0A7L5DTW3</accession>
<organism evidence="2 3">
    <name type="scientific">Mucilaginibacter robiniae</name>
    <dbReference type="NCBI Taxonomy" id="2728022"/>
    <lineage>
        <taxon>Bacteria</taxon>
        <taxon>Pseudomonadati</taxon>
        <taxon>Bacteroidota</taxon>
        <taxon>Sphingobacteriia</taxon>
        <taxon>Sphingobacteriales</taxon>
        <taxon>Sphingobacteriaceae</taxon>
        <taxon>Mucilaginibacter</taxon>
    </lineage>
</organism>
<sequence length="149" mass="17035">MPTENQPASTLYVVTIQQLQTQDMAIGGRLLWLINAQAFLFGIYSASVVFMAPTPDMKTLQRELGMAMPLIGLSIAVFTLLDIISSIAQMNRLTKNYRQSNNGHDQEFEFPLVSGTYYDRLLRRVSPIISTLIFISVWSYLIMYDHHWL</sequence>
<keyword evidence="1" id="KW-1133">Transmembrane helix</keyword>
<keyword evidence="3" id="KW-1185">Reference proteome</keyword>
<evidence type="ECO:0000256" key="1">
    <source>
        <dbReference type="SAM" id="Phobius"/>
    </source>
</evidence>
<dbReference type="Proteomes" id="UP000503278">
    <property type="component" value="Chromosome"/>
</dbReference>
<feature type="transmembrane region" description="Helical" evidence="1">
    <location>
        <begin position="64"/>
        <end position="88"/>
    </location>
</feature>
<feature type="transmembrane region" description="Helical" evidence="1">
    <location>
        <begin position="125"/>
        <end position="143"/>
    </location>
</feature>
<feature type="transmembrane region" description="Helical" evidence="1">
    <location>
        <begin position="30"/>
        <end position="52"/>
    </location>
</feature>
<keyword evidence="1" id="KW-0812">Transmembrane</keyword>
<evidence type="ECO:0000313" key="3">
    <source>
        <dbReference type="Proteomes" id="UP000503278"/>
    </source>
</evidence>
<gene>
    <name evidence="2" type="ORF">HH214_00955</name>
</gene>
<reference evidence="2 3" key="1">
    <citation type="submission" date="2020-04" db="EMBL/GenBank/DDBJ databases">
        <title>Genome sequencing of novel species.</title>
        <authorList>
            <person name="Heo J."/>
            <person name="Kim S.-J."/>
            <person name="Kim J.-S."/>
            <person name="Hong S.-B."/>
            <person name="Kwon S.-W."/>
        </authorList>
    </citation>
    <scope>NUCLEOTIDE SEQUENCE [LARGE SCALE GENOMIC DNA]</scope>
    <source>
        <strain evidence="2 3">F39-2</strain>
    </source>
</reference>
<keyword evidence="1" id="KW-0472">Membrane</keyword>
<proteinExistence type="predicted"/>
<dbReference type="KEGG" id="mrob:HH214_00955"/>
<name>A0A7L5DTW3_9SPHI</name>
<dbReference type="EMBL" id="CP051682">
    <property type="protein sequence ID" value="QJD94540.1"/>
    <property type="molecule type" value="Genomic_DNA"/>
</dbReference>
<evidence type="ECO:0000313" key="2">
    <source>
        <dbReference type="EMBL" id="QJD94540.1"/>
    </source>
</evidence>